<dbReference type="PANTHER" id="PTHR44688">
    <property type="entry name" value="DNA-BINDING TRANSCRIPTIONAL ACTIVATOR DEVR_DOSR"/>
    <property type="match status" value="1"/>
</dbReference>
<dbReference type="Proteomes" id="UP001497493">
    <property type="component" value="Chromosome"/>
</dbReference>
<dbReference type="PRINTS" id="PR00038">
    <property type="entry name" value="HTHLUXR"/>
</dbReference>
<dbReference type="InterPro" id="IPR011006">
    <property type="entry name" value="CheY-like_superfamily"/>
</dbReference>
<evidence type="ECO:0000256" key="3">
    <source>
        <dbReference type="ARBA" id="ARBA00023163"/>
    </source>
</evidence>
<dbReference type="InterPro" id="IPR036388">
    <property type="entry name" value="WH-like_DNA-bd_sf"/>
</dbReference>
<dbReference type="EMBL" id="OZ026884">
    <property type="protein sequence ID" value="CAL1241236.1"/>
    <property type="molecule type" value="Genomic_DNA"/>
</dbReference>
<name>A0ABM9NKS4_9GAMM</name>
<keyword evidence="1" id="KW-0805">Transcription regulation</keyword>
<dbReference type="PROSITE" id="PS50110">
    <property type="entry name" value="RESPONSE_REGULATORY"/>
    <property type="match status" value="1"/>
</dbReference>
<feature type="modified residue" description="4-aspartylphosphate" evidence="4">
    <location>
        <position position="56"/>
    </location>
</feature>
<dbReference type="InterPro" id="IPR001789">
    <property type="entry name" value="Sig_transdc_resp-reg_receiver"/>
</dbReference>
<dbReference type="Gene3D" id="1.10.10.10">
    <property type="entry name" value="Winged helix-like DNA-binding domain superfamily/Winged helix DNA-binding domain"/>
    <property type="match status" value="1"/>
</dbReference>
<dbReference type="Pfam" id="PF00196">
    <property type="entry name" value="GerE"/>
    <property type="match status" value="1"/>
</dbReference>
<organism evidence="7 8">
    <name type="scientific">Candidatus Methylocalor cossyra</name>
    <dbReference type="NCBI Taxonomy" id="3108543"/>
    <lineage>
        <taxon>Bacteria</taxon>
        <taxon>Pseudomonadati</taxon>
        <taxon>Pseudomonadota</taxon>
        <taxon>Gammaproteobacteria</taxon>
        <taxon>Methylococcales</taxon>
        <taxon>Methylococcaceae</taxon>
        <taxon>Candidatus Methylocalor</taxon>
    </lineage>
</organism>
<keyword evidence="3" id="KW-0804">Transcription</keyword>
<evidence type="ECO:0000256" key="2">
    <source>
        <dbReference type="ARBA" id="ARBA00023125"/>
    </source>
</evidence>
<protein>
    <submittedName>
        <fullName evidence="7">Nodulation protein W</fullName>
    </submittedName>
</protein>
<evidence type="ECO:0000256" key="1">
    <source>
        <dbReference type="ARBA" id="ARBA00023015"/>
    </source>
</evidence>
<keyword evidence="4" id="KW-0597">Phosphoprotein</keyword>
<accession>A0ABM9NKS4</accession>
<dbReference type="SUPFAM" id="SSF46894">
    <property type="entry name" value="C-terminal effector domain of the bipartite response regulators"/>
    <property type="match status" value="1"/>
</dbReference>
<dbReference type="Pfam" id="PF00072">
    <property type="entry name" value="Response_reg"/>
    <property type="match status" value="1"/>
</dbReference>
<reference evidence="7 8" key="1">
    <citation type="submission" date="2024-04" db="EMBL/GenBank/DDBJ databases">
        <authorList>
            <person name="Cremers G."/>
        </authorList>
    </citation>
    <scope>NUCLEOTIDE SEQUENCE [LARGE SCALE GENOMIC DNA]</scope>
    <source>
        <strain evidence="7">MeCH1-AG</strain>
    </source>
</reference>
<evidence type="ECO:0000313" key="7">
    <source>
        <dbReference type="EMBL" id="CAL1241236.1"/>
    </source>
</evidence>
<proteinExistence type="predicted"/>
<dbReference type="SMART" id="SM00421">
    <property type="entry name" value="HTH_LUXR"/>
    <property type="match status" value="1"/>
</dbReference>
<dbReference type="InterPro" id="IPR000792">
    <property type="entry name" value="Tscrpt_reg_LuxR_C"/>
</dbReference>
<dbReference type="PROSITE" id="PS50043">
    <property type="entry name" value="HTH_LUXR_2"/>
    <property type="match status" value="1"/>
</dbReference>
<evidence type="ECO:0000259" key="6">
    <source>
        <dbReference type="PROSITE" id="PS50110"/>
    </source>
</evidence>
<dbReference type="RefSeq" id="WP_348757766.1">
    <property type="nucleotide sequence ID" value="NZ_OZ026884.1"/>
</dbReference>
<evidence type="ECO:0000259" key="5">
    <source>
        <dbReference type="PROSITE" id="PS50043"/>
    </source>
</evidence>
<dbReference type="SUPFAM" id="SSF52172">
    <property type="entry name" value="CheY-like"/>
    <property type="match status" value="1"/>
</dbReference>
<gene>
    <name evidence="7" type="primary">nodW</name>
    <name evidence="7" type="ORF">MECH1_V1_2460</name>
</gene>
<evidence type="ECO:0000256" key="4">
    <source>
        <dbReference type="PROSITE-ProRule" id="PRU00169"/>
    </source>
</evidence>
<feature type="domain" description="Response regulatory" evidence="6">
    <location>
        <begin position="7"/>
        <end position="121"/>
    </location>
</feature>
<dbReference type="CDD" id="cd17537">
    <property type="entry name" value="REC_FixJ"/>
    <property type="match status" value="1"/>
</dbReference>
<dbReference type="PANTHER" id="PTHR44688:SF16">
    <property type="entry name" value="DNA-BINDING TRANSCRIPTIONAL ACTIVATOR DEVR_DOSR"/>
    <property type="match status" value="1"/>
</dbReference>
<keyword evidence="2" id="KW-0238">DNA-binding</keyword>
<dbReference type="InterPro" id="IPR016032">
    <property type="entry name" value="Sig_transdc_resp-reg_C-effctor"/>
</dbReference>
<sequence length="204" mass="22215">MAAKGLTVFIVDDDAEVRESLCNLLEAEGYATAPFAGGPEFLEAVRPEQQGCVILDVDLPQVSGLDLQRILAERDIDLPIIFLTGYGDVPKATTSLKAGALDFLEKPVDTEVLLNAVENALEASVRRSEQKASQKQLEELYSHLTPREKEIIVLLARGYSAKQVGRALGISHRTAEIHRARIMEKLGVQSLADLVALAVQIGIR</sequence>
<feature type="domain" description="HTH luxR-type" evidence="5">
    <location>
        <begin position="137"/>
        <end position="202"/>
    </location>
</feature>
<evidence type="ECO:0000313" key="8">
    <source>
        <dbReference type="Proteomes" id="UP001497493"/>
    </source>
</evidence>
<dbReference type="CDD" id="cd06170">
    <property type="entry name" value="LuxR_C_like"/>
    <property type="match status" value="1"/>
</dbReference>
<keyword evidence="8" id="KW-1185">Reference proteome</keyword>
<dbReference type="Gene3D" id="3.40.50.2300">
    <property type="match status" value="1"/>
</dbReference>
<dbReference type="SMART" id="SM00448">
    <property type="entry name" value="REC"/>
    <property type="match status" value="1"/>
</dbReference>